<feature type="region of interest" description="Disordered" evidence="1">
    <location>
        <begin position="1"/>
        <end position="53"/>
    </location>
</feature>
<feature type="compositionally biased region" description="Polar residues" evidence="1">
    <location>
        <begin position="43"/>
        <end position="53"/>
    </location>
</feature>
<comment type="caution">
    <text evidence="2">The sequence shown here is derived from an EMBL/GenBank/DDBJ whole genome shotgun (WGS) entry which is preliminary data.</text>
</comment>
<evidence type="ECO:0000256" key="1">
    <source>
        <dbReference type="SAM" id="MobiDB-lite"/>
    </source>
</evidence>
<name>A0A8B6C890_MYTGA</name>
<reference evidence="2" key="1">
    <citation type="submission" date="2018-11" db="EMBL/GenBank/DDBJ databases">
        <authorList>
            <person name="Alioto T."/>
            <person name="Alioto T."/>
        </authorList>
    </citation>
    <scope>NUCLEOTIDE SEQUENCE</scope>
</reference>
<dbReference type="AlphaFoldDB" id="A0A8B6C890"/>
<organism evidence="2 3">
    <name type="scientific">Mytilus galloprovincialis</name>
    <name type="common">Mediterranean mussel</name>
    <dbReference type="NCBI Taxonomy" id="29158"/>
    <lineage>
        <taxon>Eukaryota</taxon>
        <taxon>Metazoa</taxon>
        <taxon>Spiralia</taxon>
        <taxon>Lophotrochozoa</taxon>
        <taxon>Mollusca</taxon>
        <taxon>Bivalvia</taxon>
        <taxon>Autobranchia</taxon>
        <taxon>Pteriomorphia</taxon>
        <taxon>Mytilida</taxon>
        <taxon>Mytiloidea</taxon>
        <taxon>Mytilidae</taxon>
        <taxon>Mytilinae</taxon>
        <taxon>Mytilus</taxon>
    </lineage>
</organism>
<accession>A0A8B6C890</accession>
<evidence type="ECO:0000313" key="2">
    <source>
        <dbReference type="EMBL" id="VDI00808.1"/>
    </source>
</evidence>
<gene>
    <name evidence="2" type="ORF">MGAL_10B005425</name>
</gene>
<sequence length="53" mass="5883">MVYGVSTGDATNQPTKQTHGNGRCRMDAFGDYEPTDEPHLMNQPVTRQQTDSV</sequence>
<dbReference type="EMBL" id="UYJE01001274">
    <property type="protein sequence ID" value="VDI00808.1"/>
    <property type="molecule type" value="Genomic_DNA"/>
</dbReference>
<evidence type="ECO:0000313" key="3">
    <source>
        <dbReference type="Proteomes" id="UP000596742"/>
    </source>
</evidence>
<dbReference type="Proteomes" id="UP000596742">
    <property type="component" value="Unassembled WGS sequence"/>
</dbReference>
<dbReference type="OrthoDB" id="6210451at2759"/>
<protein>
    <submittedName>
        <fullName evidence="2">Uncharacterized protein</fullName>
    </submittedName>
</protein>
<feature type="compositionally biased region" description="Polar residues" evidence="1">
    <location>
        <begin position="8"/>
        <end position="20"/>
    </location>
</feature>
<proteinExistence type="predicted"/>
<keyword evidence="3" id="KW-1185">Reference proteome</keyword>